<name>A0AAV2HKU8_LYMST</name>
<dbReference type="SUPFAM" id="SSF48403">
    <property type="entry name" value="Ankyrin repeat"/>
    <property type="match status" value="1"/>
</dbReference>
<keyword evidence="1" id="KW-0433">Leucine-rich repeat</keyword>
<dbReference type="GO" id="GO:0005737">
    <property type="term" value="C:cytoplasm"/>
    <property type="evidence" value="ECO:0007669"/>
    <property type="project" value="TreeGrafter"/>
</dbReference>
<dbReference type="PROSITE" id="PS51450">
    <property type="entry name" value="LRR"/>
    <property type="match status" value="1"/>
</dbReference>
<dbReference type="InterPro" id="IPR001611">
    <property type="entry name" value="Leu-rich_rpt"/>
</dbReference>
<dbReference type="InterPro" id="IPR003591">
    <property type="entry name" value="Leu-rich_rpt_typical-subtyp"/>
</dbReference>
<accession>A0AAV2HKU8</accession>
<dbReference type="InterPro" id="IPR032675">
    <property type="entry name" value="LRR_dom_sf"/>
</dbReference>
<dbReference type="Pfam" id="PF13855">
    <property type="entry name" value="LRR_8"/>
    <property type="match status" value="2"/>
</dbReference>
<dbReference type="InterPro" id="IPR002110">
    <property type="entry name" value="Ankyrin_rpt"/>
</dbReference>
<dbReference type="EMBL" id="CAXITT010000161">
    <property type="protein sequence ID" value="CAL1534085.1"/>
    <property type="molecule type" value="Genomic_DNA"/>
</dbReference>
<dbReference type="InterPro" id="IPR036770">
    <property type="entry name" value="Ankyrin_rpt-contain_sf"/>
</dbReference>
<dbReference type="SUPFAM" id="SSF52058">
    <property type="entry name" value="L domain-like"/>
    <property type="match status" value="1"/>
</dbReference>
<keyword evidence="2" id="KW-0677">Repeat</keyword>
<feature type="non-terminal residue" evidence="3">
    <location>
        <position position="1"/>
    </location>
</feature>
<dbReference type="PANTHER" id="PTHR48051">
    <property type="match status" value="1"/>
</dbReference>
<dbReference type="Gene3D" id="3.80.10.10">
    <property type="entry name" value="Ribonuclease Inhibitor"/>
    <property type="match status" value="2"/>
</dbReference>
<proteinExistence type="predicted"/>
<evidence type="ECO:0000313" key="4">
    <source>
        <dbReference type="Proteomes" id="UP001497497"/>
    </source>
</evidence>
<dbReference type="AlphaFoldDB" id="A0AAV2HKU8"/>
<dbReference type="Proteomes" id="UP001497497">
    <property type="component" value="Unassembled WGS sequence"/>
</dbReference>
<organism evidence="3 4">
    <name type="scientific">Lymnaea stagnalis</name>
    <name type="common">Great pond snail</name>
    <name type="synonym">Helix stagnalis</name>
    <dbReference type="NCBI Taxonomy" id="6523"/>
    <lineage>
        <taxon>Eukaryota</taxon>
        <taxon>Metazoa</taxon>
        <taxon>Spiralia</taxon>
        <taxon>Lophotrochozoa</taxon>
        <taxon>Mollusca</taxon>
        <taxon>Gastropoda</taxon>
        <taxon>Heterobranchia</taxon>
        <taxon>Euthyneura</taxon>
        <taxon>Panpulmonata</taxon>
        <taxon>Hygrophila</taxon>
        <taxon>Lymnaeoidea</taxon>
        <taxon>Lymnaeidae</taxon>
        <taxon>Lymnaea</taxon>
    </lineage>
</organism>
<evidence type="ECO:0000313" key="3">
    <source>
        <dbReference type="EMBL" id="CAL1534085.1"/>
    </source>
</evidence>
<gene>
    <name evidence="3" type="ORF">GSLYS_00008045001</name>
</gene>
<sequence length="412" mass="46823">IVLILLKYGATVNNCVWDEESEFYMASHNGQLDVLNILLDKFYALVQEKNICYTLFYAACCGGKLEVVHKWYFPTMDLNSVIEFVPTLNKCELMYPLYAACQGRFLDIAVFLIENGASVTKEICESFPEFTTFLIQTKFQTSNLRAKKDFDLEEKSLKGIIPGWFKSNLGSAGEETEYPIEVDISINLSKNLLTDLPDGVLWSLQGLTLLKAPENPIKFISDALDISVLASNRLTSLDLSYCQLEKVSSHIFNLPGLVELNLSHNNLVTLGRDQDLSDAWSCKKLQLLNVSHNRLIYIPPGIKICADMKTFNANHNQLTQTFPPWQCPMHDLDLSHNQLSTFLPSADQFWNWTLKWLKLDHNRLDELTESIVRLSSLIYLDVSHNLIRILPAAPLWHCLLSIFNLSNNLLGL</sequence>
<evidence type="ECO:0000256" key="1">
    <source>
        <dbReference type="ARBA" id="ARBA00022614"/>
    </source>
</evidence>
<evidence type="ECO:0000256" key="2">
    <source>
        <dbReference type="ARBA" id="ARBA00022737"/>
    </source>
</evidence>
<dbReference type="InterPro" id="IPR050216">
    <property type="entry name" value="LRR_domain-containing"/>
</dbReference>
<comment type="caution">
    <text evidence="3">The sequence shown here is derived from an EMBL/GenBank/DDBJ whole genome shotgun (WGS) entry which is preliminary data.</text>
</comment>
<reference evidence="3 4" key="1">
    <citation type="submission" date="2024-04" db="EMBL/GenBank/DDBJ databases">
        <authorList>
            <consortium name="Genoscope - CEA"/>
            <person name="William W."/>
        </authorList>
    </citation>
    <scope>NUCLEOTIDE SEQUENCE [LARGE SCALE GENOMIC DNA]</scope>
</reference>
<dbReference type="SMART" id="SM00369">
    <property type="entry name" value="LRR_TYP"/>
    <property type="match status" value="4"/>
</dbReference>
<dbReference type="SMART" id="SM00248">
    <property type="entry name" value="ANK"/>
    <property type="match status" value="2"/>
</dbReference>
<dbReference type="Gene3D" id="1.25.40.20">
    <property type="entry name" value="Ankyrin repeat-containing domain"/>
    <property type="match status" value="1"/>
</dbReference>
<keyword evidence="4" id="KW-1185">Reference proteome</keyword>
<protein>
    <submittedName>
        <fullName evidence="3">Uncharacterized protein</fullName>
    </submittedName>
</protein>
<dbReference type="PANTHER" id="PTHR48051:SF1">
    <property type="entry name" value="RAS SUPPRESSOR PROTEIN 1"/>
    <property type="match status" value="1"/>
</dbReference>
<feature type="non-terminal residue" evidence="3">
    <location>
        <position position="412"/>
    </location>
</feature>